<reference evidence="5" key="3">
    <citation type="submission" date="2025-09" db="UniProtKB">
        <authorList>
            <consortium name="Ensembl"/>
        </authorList>
    </citation>
    <scope>IDENTIFICATION</scope>
</reference>
<dbReference type="GO" id="GO:0003823">
    <property type="term" value="F:antigen binding"/>
    <property type="evidence" value="ECO:0000318"/>
    <property type="project" value="GO_Central"/>
</dbReference>
<keyword evidence="3" id="KW-1280">Immunoglobulin</keyword>
<keyword evidence="2" id="KW-1064">Adaptive immunity</keyword>
<dbReference type="Gene3D" id="2.60.40.10">
    <property type="entry name" value="Immunoglobulins"/>
    <property type="match status" value="1"/>
</dbReference>
<keyword evidence="1" id="KW-0391">Immunity</keyword>
<proteinExistence type="predicted"/>
<dbReference type="SUPFAM" id="SSF48726">
    <property type="entry name" value="Immunoglobulin"/>
    <property type="match status" value="1"/>
</dbReference>
<dbReference type="Proteomes" id="UP000018468">
    <property type="component" value="Linkage group LG5"/>
</dbReference>
<dbReference type="Bgee" id="ENSLOCG00000000832">
    <property type="expression patterns" value="Expressed in bone element and 7 other cell types or tissues"/>
</dbReference>
<dbReference type="Pfam" id="PF07686">
    <property type="entry name" value="V-set"/>
    <property type="match status" value="1"/>
</dbReference>
<evidence type="ECO:0000256" key="1">
    <source>
        <dbReference type="ARBA" id="ARBA00022859"/>
    </source>
</evidence>
<dbReference type="GeneTree" id="ENSGT01150000286938"/>
<dbReference type="GO" id="GO:0005576">
    <property type="term" value="C:extracellular region"/>
    <property type="evidence" value="ECO:0007669"/>
    <property type="project" value="UniProtKB-ARBA"/>
</dbReference>
<dbReference type="AlphaFoldDB" id="W5LXS0"/>
<dbReference type="OMA" id="MGYIYTH"/>
<dbReference type="PANTHER" id="PTHR23266">
    <property type="entry name" value="IMMUNOGLOBULIN HEAVY CHAIN"/>
    <property type="match status" value="1"/>
</dbReference>
<dbReference type="SMART" id="SM00406">
    <property type="entry name" value="IGv"/>
    <property type="match status" value="1"/>
</dbReference>
<dbReference type="HOGENOM" id="CLU_077975_5_2_1"/>
<dbReference type="EMBL" id="AHAT01036783">
    <property type="status" value="NOT_ANNOTATED_CDS"/>
    <property type="molecule type" value="Genomic_DNA"/>
</dbReference>
<dbReference type="eggNOG" id="ENOG502SQQV">
    <property type="taxonomic scope" value="Eukaryota"/>
</dbReference>
<dbReference type="InterPro" id="IPR013783">
    <property type="entry name" value="Ig-like_fold"/>
</dbReference>
<feature type="domain" description="Ig-like" evidence="4">
    <location>
        <begin position="19"/>
        <end position="116"/>
    </location>
</feature>
<dbReference type="STRING" id="7918.ENSLOCP00000000927"/>
<evidence type="ECO:0000256" key="2">
    <source>
        <dbReference type="ARBA" id="ARBA00023130"/>
    </source>
</evidence>
<sequence>VYANYRALILFNIFSDVRSDVVLTQSGPEIKKPGESFKISCKASGFTFTDYSMNWIRQTPEKGFEWLGYINNALNTGYADSVKGKITLTRDNSNSITYLQMSNPTSEDTAVYYCAR</sequence>
<dbReference type="Ensembl" id="ENSLOCT00000000931.1">
    <property type="protein sequence ID" value="ENSLOCP00000000927.1"/>
    <property type="gene ID" value="ENSLOCG00000000832.1"/>
</dbReference>
<dbReference type="GO" id="GO:0019814">
    <property type="term" value="C:immunoglobulin complex"/>
    <property type="evidence" value="ECO:0007669"/>
    <property type="project" value="UniProtKB-KW"/>
</dbReference>
<dbReference type="InterPro" id="IPR013106">
    <property type="entry name" value="Ig_V-set"/>
</dbReference>
<dbReference type="InterPro" id="IPR036179">
    <property type="entry name" value="Ig-like_dom_sf"/>
</dbReference>
<name>W5LXS0_LEPOC</name>
<accession>W5LXS0</accession>
<reference evidence="6" key="1">
    <citation type="submission" date="2011-12" db="EMBL/GenBank/DDBJ databases">
        <title>The Draft Genome of Lepisosteus oculatus.</title>
        <authorList>
            <consortium name="The Broad Institute Genome Assembly &amp; Analysis Group"/>
            <consortium name="Computational R&amp;D Group"/>
            <consortium name="and Sequencing Platform"/>
            <person name="Di Palma F."/>
            <person name="Alfoldi J."/>
            <person name="Johnson J."/>
            <person name="Berlin A."/>
            <person name="Gnerre S."/>
            <person name="Jaffe D."/>
            <person name="MacCallum I."/>
            <person name="Young S."/>
            <person name="Walker B.J."/>
            <person name="Lander E.S."/>
            <person name="Lindblad-Toh K."/>
        </authorList>
    </citation>
    <scope>NUCLEOTIDE SEQUENCE [LARGE SCALE GENOMIC DNA]</scope>
</reference>
<protein>
    <recommendedName>
        <fullName evidence="4">Ig-like domain-containing protein</fullName>
    </recommendedName>
</protein>
<dbReference type="InterPro" id="IPR007110">
    <property type="entry name" value="Ig-like_dom"/>
</dbReference>
<dbReference type="InterPro" id="IPR050199">
    <property type="entry name" value="IgHV"/>
</dbReference>
<organism evidence="5 6">
    <name type="scientific">Lepisosteus oculatus</name>
    <name type="common">Spotted gar</name>
    <dbReference type="NCBI Taxonomy" id="7918"/>
    <lineage>
        <taxon>Eukaryota</taxon>
        <taxon>Metazoa</taxon>
        <taxon>Chordata</taxon>
        <taxon>Craniata</taxon>
        <taxon>Vertebrata</taxon>
        <taxon>Euteleostomi</taxon>
        <taxon>Actinopterygii</taxon>
        <taxon>Neopterygii</taxon>
        <taxon>Holostei</taxon>
        <taxon>Semionotiformes</taxon>
        <taxon>Lepisosteidae</taxon>
        <taxon>Lepisosteus</taxon>
    </lineage>
</organism>
<reference evidence="5" key="2">
    <citation type="submission" date="2025-08" db="UniProtKB">
        <authorList>
            <consortium name="Ensembl"/>
        </authorList>
    </citation>
    <scope>IDENTIFICATION</scope>
</reference>
<dbReference type="PROSITE" id="PS50835">
    <property type="entry name" value="IG_LIKE"/>
    <property type="match status" value="1"/>
</dbReference>
<dbReference type="InParanoid" id="W5LXS0"/>
<evidence type="ECO:0000256" key="3">
    <source>
        <dbReference type="ARBA" id="ARBA00043265"/>
    </source>
</evidence>
<dbReference type="GO" id="GO:0016064">
    <property type="term" value="P:immunoglobulin mediated immune response"/>
    <property type="evidence" value="ECO:0000318"/>
    <property type="project" value="GO_Central"/>
</dbReference>
<keyword evidence="6" id="KW-1185">Reference proteome</keyword>
<evidence type="ECO:0000259" key="4">
    <source>
        <dbReference type="PROSITE" id="PS50835"/>
    </source>
</evidence>
<evidence type="ECO:0000313" key="5">
    <source>
        <dbReference type="Ensembl" id="ENSLOCP00000000927.1"/>
    </source>
</evidence>
<evidence type="ECO:0000313" key="6">
    <source>
        <dbReference type="Proteomes" id="UP000018468"/>
    </source>
</evidence>
<dbReference type="FunFam" id="2.60.40.10:FF:002397">
    <property type="entry name" value="Immunoglobulin heavy variable 4-9"/>
    <property type="match status" value="1"/>
</dbReference>